<feature type="binding site" evidence="10">
    <location>
        <begin position="166"/>
        <end position="174"/>
    </location>
    <ligand>
        <name>GTP</name>
        <dbReference type="ChEBI" id="CHEBI:37565"/>
    </ligand>
</feature>
<dbReference type="Pfam" id="PF16745">
    <property type="entry name" value="RsgA_N"/>
    <property type="match status" value="1"/>
</dbReference>
<keyword evidence="4 10" id="KW-0699">rRNA-binding</keyword>
<keyword evidence="2 10" id="KW-0690">Ribosome biogenesis</keyword>
<dbReference type="InterPro" id="IPR010914">
    <property type="entry name" value="RsgA_GTPase_dom"/>
</dbReference>
<evidence type="ECO:0000256" key="4">
    <source>
        <dbReference type="ARBA" id="ARBA00022730"/>
    </source>
</evidence>
<dbReference type="InterPro" id="IPR012340">
    <property type="entry name" value="NA-bd_OB-fold"/>
</dbReference>
<gene>
    <name evidence="10" type="primary">rsgA</name>
    <name evidence="13" type="ORF">ABID49_001132</name>
</gene>
<feature type="binding site" evidence="10">
    <location>
        <position position="247"/>
    </location>
    <ligand>
        <name>Zn(2+)</name>
        <dbReference type="ChEBI" id="CHEBI:29105"/>
    </ligand>
</feature>
<keyword evidence="9 10" id="KW-0342">GTP-binding</keyword>
<dbReference type="Gene3D" id="3.40.50.300">
    <property type="entry name" value="P-loop containing nucleotide triphosphate hydrolases"/>
    <property type="match status" value="1"/>
</dbReference>
<dbReference type="RefSeq" id="WP_354196227.1">
    <property type="nucleotide sequence ID" value="NZ_JBEPLW010000005.1"/>
</dbReference>
<dbReference type="CDD" id="cd04466">
    <property type="entry name" value="S1_YloQ_GTPase"/>
    <property type="match status" value="1"/>
</dbReference>
<dbReference type="InterPro" id="IPR031944">
    <property type="entry name" value="RsgA_N"/>
</dbReference>
<dbReference type="InterPro" id="IPR027417">
    <property type="entry name" value="P-loop_NTPase"/>
</dbReference>
<comment type="cofactor">
    <cofactor evidence="10">
        <name>Zn(2+)</name>
        <dbReference type="ChEBI" id="CHEBI:29105"/>
    </cofactor>
    <text evidence="10">Binds 1 zinc ion per subunit.</text>
</comment>
<keyword evidence="5 10" id="KW-0547">Nucleotide-binding</keyword>
<comment type="subunit">
    <text evidence="10">Monomer. Associates with 30S ribosomal subunit, binds 16S rRNA.</text>
</comment>
<evidence type="ECO:0000256" key="3">
    <source>
        <dbReference type="ARBA" id="ARBA00022723"/>
    </source>
</evidence>
<protein>
    <recommendedName>
        <fullName evidence="10">Small ribosomal subunit biogenesis GTPase RsgA</fullName>
        <ecNumber evidence="10">3.6.1.-</ecNumber>
    </recommendedName>
</protein>
<comment type="subcellular location">
    <subcellularLocation>
        <location evidence="10">Cytoplasm</location>
    </subcellularLocation>
</comment>
<feature type="binding site" evidence="10">
    <location>
        <position position="260"/>
    </location>
    <ligand>
        <name>Zn(2+)</name>
        <dbReference type="ChEBI" id="CHEBI:29105"/>
    </ligand>
</feature>
<evidence type="ECO:0000256" key="2">
    <source>
        <dbReference type="ARBA" id="ARBA00022517"/>
    </source>
</evidence>
<evidence type="ECO:0000259" key="11">
    <source>
        <dbReference type="PROSITE" id="PS50936"/>
    </source>
</evidence>
<evidence type="ECO:0000256" key="8">
    <source>
        <dbReference type="ARBA" id="ARBA00022884"/>
    </source>
</evidence>
<comment type="function">
    <text evidence="10">One of several proteins that assist in the late maturation steps of the functional core of the 30S ribosomal subunit. Helps release RbfA from mature subunits. May play a role in the assembly of ribosomal proteins into the subunit. Circularly permuted GTPase that catalyzes slow GTP hydrolysis, GTPase activity is stimulated by the 30S ribosomal subunit.</text>
</comment>
<dbReference type="PANTHER" id="PTHR32120:SF11">
    <property type="entry name" value="SMALL RIBOSOMAL SUBUNIT BIOGENESIS GTPASE RSGA 1, MITOCHONDRIAL-RELATED"/>
    <property type="match status" value="1"/>
</dbReference>
<keyword evidence="7 10" id="KW-0862">Zinc</keyword>
<proteinExistence type="inferred from homology"/>
<evidence type="ECO:0000259" key="12">
    <source>
        <dbReference type="PROSITE" id="PS51721"/>
    </source>
</evidence>
<dbReference type="Pfam" id="PF03193">
    <property type="entry name" value="RsgA_GTPase"/>
    <property type="match status" value="1"/>
</dbReference>
<feature type="binding site" evidence="10">
    <location>
        <begin position="112"/>
        <end position="115"/>
    </location>
    <ligand>
        <name>GTP</name>
        <dbReference type="ChEBI" id="CHEBI:37565"/>
    </ligand>
</feature>
<evidence type="ECO:0000313" key="14">
    <source>
        <dbReference type="Proteomes" id="UP001549099"/>
    </source>
</evidence>
<keyword evidence="14" id="KW-1185">Reference proteome</keyword>
<feature type="binding site" evidence="10">
    <location>
        <position position="252"/>
    </location>
    <ligand>
        <name>Zn(2+)</name>
        <dbReference type="ChEBI" id="CHEBI:29105"/>
    </ligand>
</feature>
<keyword evidence="8 10" id="KW-0694">RNA-binding</keyword>
<dbReference type="Gene3D" id="2.40.50.140">
    <property type="entry name" value="Nucleic acid-binding proteins"/>
    <property type="match status" value="1"/>
</dbReference>
<dbReference type="InterPro" id="IPR004881">
    <property type="entry name" value="Ribosome_biogen_GTPase_RsgA"/>
</dbReference>
<evidence type="ECO:0000313" key="13">
    <source>
        <dbReference type="EMBL" id="MET3575247.1"/>
    </source>
</evidence>
<evidence type="ECO:0000256" key="6">
    <source>
        <dbReference type="ARBA" id="ARBA00022801"/>
    </source>
</evidence>
<feature type="binding site" evidence="10">
    <location>
        <position position="254"/>
    </location>
    <ligand>
        <name>Zn(2+)</name>
        <dbReference type="ChEBI" id="CHEBI:29105"/>
    </ligand>
</feature>
<keyword evidence="1 10" id="KW-0963">Cytoplasm</keyword>
<dbReference type="Proteomes" id="UP001549099">
    <property type="component" value="Unassembled WGS sequence"/>
</dbReference>
<comment type="caution">
    <text evidence="13">The sequence shown here is derived from an EMBL/GenBank/DDBJ whole genome shotgun (WGS) entry which is preliminary data.</text>
</comment>
<sequence length="295" mass="33095">MENGQIRKALSGFYYVYDNGRVIRSRGRGVFRNRGVTPLVGDFVDYEADGDNDAVITHVHERKNELVRPPIANVDQALLVFSMKEPDFAPRLLDRFLTVIESYGVEPIICLTKGDLLGEEDSRKLRPYVDYYSGIGYPVIETRIGDDGLAATIRPFLEGKTTVLTGQSGVGKSTLLNSLMPELELKTDEISDALGRGRHTTRHVELIEYGGGLVADTPGFSSLDFEHMEKEDLSDCFIEFAELSEQCKFRGCLHLKEPKCAVKAAVEAGDAARFRYDDYVLFLQEIIDRKPRYPS</sequence>
<dbReference type="InterPro" id="IPR030378">
    <property type="entry name" value="G_CP_dom"/>
</dbReference>
<evidence type="ECO:0000256" key="7">
    <source>
        <dbReference type="ARBA" id="ARBA00022833"/>
    </source>
</evidence>
<evidence type="ECO:0000256" key="1">
    <source>
        <dbReference type="ARBA" id="ARBA00022490"/>
    </source>
</evidence>
<feature type="domain" description="EngC GTPase" evidence="11">
    <location>
        <begin position="72"/>
        <end position="221"/>
    </location>
</feature>
<reference evidence="13 14" key="1">
    <citation type="submission" date="2024-06" db="EMBL/GenBank/DDBJ databases">
        <title>Genomic Encyclopedia of Type Strains, Phase IV (KMG-IV): sequencing the most valuable type-strain genomes for metagenomic binning, comparative biology and taxonomic classification.</title>
        <authorList>
            <person name="Goeker M."/>
        </authorList>
    </citation>
    <scope>NUCLEOTIDE SEQUENCE [LARGE SCALE GENOMIC DNA]</scope>
    <source>
        <strain evidence="13 14">DSM 26128</strain>
    </source>
</reference>
<evidence type="ECO:0000256" key="9">
    <source>
        <dbReference type="ARBA" id="ARBA00023134"/>
    </source>
</evidence>
<evidence type="ECO:0000256" key="5">
    <source>
        <dbReference type="ARBA" id="ARBA00022741"/>
    </source>
</evidence>
<organism evidence="13 14">
    <name type="scientific">Bhargavaea ullalensis</name>
    <dbReference type="NCBI Taxonomy" id="1265685"/>
    <lineage>
        <taxon>Bacteria</taxon>
        <taxon>Bacillati</taxon>
        <taxon>Bacillota</taxon>
        <taxon>Bacilli</taxon>
        <taxon>Bacillales</taxon>
        <taxon>Caryophanaceae</taxon>
        <taxon>Bhargavaea</taxon>
    </lineage>
</organism>
<dbReference type="Gene3D" id="1.10.40.50">
    <property type="entry name" value="Probable gtpase engc, domain 3"/>
    <property type="match status" value="1"/>
</dbReference>
<dbReference type="HAMAP" id="MF_01820">
    <property type="entry name" value="GTPase_RsgA"/>
    <property type="match status" value="1"/>
</dbReference>
<dbReference type="NCBIfam" id="TIGR00157">
    <property type="entry name" value="ribosome small subunit-dependent GTPase A"/>
    <property type="match status" value="1"/>
</dbReference>
<name>A0ABV2GAD4_9BACL</name>
<dbReference type="GO" id="GO:0016787">
    <property type="term" value="F:hydrolase activity"/>
    <property type="evidence" value="ECO:0007669"/>
    <property type="project" value="UniProtKB-KW"/>
</dbReference>
<comment type="similarity">
    <text evidence="10">Belongs to the TRAFAC class YlqF/YawG GTPase family. RsgA subfamily.</text>
</comment>
<keyword evidence="3 10" id="KW-0479">Metal-binding</keyword>
<dbReference type="SUPFAM" id="SSF52540">
    <property type="entry name" value="P-loop containing nucleoside triphosphate hydrolases"/>
    <property type="match status" value="1"/>
</dbReference>
<dbReference type="PANTHER" id="PTHR32120">
    <property type="entry name" value="SMALL RIBOSOMAL SUBUNIT BIOGENESIS GTPASE RSGA"/>
    <property type="match status" value="1"/>
</dbReference>
<dbReference type="SUPFAM" id="SSF50249">
    <property type="entry name" value="Nucleic acid-binding proteins"/>
    <property type="match status" value="1"/>
</dbReference>
<feature type="domain" description="CP-type G" evidence="12">
    <location>
        <begin position="63"/>
        <end position="223"/>
    </location>
</feature>
<keyword evidence="6 10" id="KW-0378">Hydrolase</keyword>
<dbReference type="PROSITE" id="PS51721">
    <property type="entry name" value="G_CP"/>
    <property type="match status" value="1"/>
</dbReference>
<accession>A0ABV2GAD4</accession>
<dbReference type="EMBL" id="JBEPLW010000005">
    <property type="protein sequence ID" value="MET3575247.1"/>
    <property type="molecule type" value="Genomic_DNA"/>
</dbReference>
<dbReference type="PROSITE" id="PS50936">
    <property type="entry name" value="ENGC_GTPASE"/>
    <property type="match status" value="1"/>
</dbReference>
<evidence type="ECO:0000256" key="10">
    <source>
        <dbReference type="HAMAP-Rule" id="MF_01820"/>
    </source>
</evidence>
<dbReference type="CDD" id="cd01854">
    <property type="entry name" value="YjeQ_EngC"/>
    <property type="match status" value="1"/>
</dbReference>
<dbReference type="EC" id="3.6.1.-" evidence="10"/>